<keyword evidence="2" id="KW-0678">Repressor</keyword>
<dbReference type="GO" id="GO:0010468">
    <property type="term" value="P:regulation of gene expression"/>
    <property type="evidence" value="ECO:0007669"/>
    <property type="project" value="UniProtKB-ARBA"/>
</dbReference>
<sequence length="253" mass="29380">MSTGEAQPMKEDSEEEVDRDSPDTDQSTQSADSSDDGFESDDSSEMDNEENEKRRIECLENIADIERQFTGLREQLYRERLNQVEYKLSEVKMGCAVEYLEPLAELEENCRIKTEVAAVLKQFRINNICNQFEAEELAAKQNLDSERTLLWDSIKEELEEKIRHLEEDRNNVDISSDLWLVEHSLLRGNKSKRGAAAKQISNKPYADMVSRRKPVTVTGPYIVYMLHDNDIIEDWTIIKKALSVNKRKESKYY</sequence>
<evidence type="ECO:0000256" key="5">
    <source>
        <dbReference type="ARBA" id="ARBA00023242"/>
    </source>
</evidence>
<evidence type="ECO:0000256" key="6">
    <source>
        <dbReference type="ARBA" id="ARBA00038256"/>
    </source>
</evidence>
<proteinExistence type="inferred from homology"/>
<dbReference type="EMBL" id="OU963864">
    <property type="protein sequence ID" value="CAH0387315.1"/>
    <property type="molecule type" value="Genomic_DNA"/>
</dbReference>
<accession>A0A9P0A7I6</accession>
<dbReference type="Proteomes" id="UP001152759">
    <property type="component" value="Chromosome 3"/>
</dbReference>
<protein>
    <recommendedName>
        <fullName evidence="10">Breast cancer metastasis-suppressor 1-like protein</fullName>
    </recommendedName>
</protein>
<dbReference type="Pfam" id="PF08598">
    <property type="entry name" value="Sds3"/>
    <property type="match status" value="1"/>
</dbReference>
<feature type="region of interest" description="Disordered" evidence="7">
    <location>
        <begin position="1"/>
        <end position="53"/>
    </location>
</feature>
<evidence type="ECO:0000313" key="8">
    <source>
        <dbReference type="EMBL" id="CAH0387315.1"/>
    </source>
</evidence>
<comment type="similarity">
    <text evidence="6">Belongs to the BRMS1 family.</text>
</comment>
<dbReference type="GO" id="GO:0005654">
    <property type="term" value="C:nucleoplasm"/>
    <property type="evidence" value="ECO:0007669"/>
    <property type="project" value="UniProtKB-ARBA"/>
</dbReference>
<organism evidence="8 9">
    <name type="scientific">Bemisia tabaci</name>
    <name type="common">Sweetpotato whitefly</name>
    <name type="synonym">Aleurodes tabaci</name>
    <dbReference type="NCBI Taxonomy" id="7038"/>
    <lineage>
        <taxon>Eukaryota</taxon>
        <taxon>Metazoa</taxon>
        <taxon>Ecdysozoa</taxon>
        <taxon>Arthropoda</taxon>
        <taxon>Hexapoda</taxon>
        <taxon>Insecta</taxon>
        <taxon>Pterygota</taxon>
        <taxon>Neoptera</taxon>
        <taxon>Paraneoptera</taxon>
        <taxon>Hemiptera</taxon>
        <taxon>Sternorrhyncha</taxon>
        <taxon>Aleyrodoidea</taxon>
        <taxon>Aleyrodidae</taxon>
        <taxon>Aleyrodinae</taxon>
        <taxon>Bemisia</taxon>
    </lineage>
</organism>
<reference evidence="8" key="1">
    <citation type="submission" date="2021-12" db="EMBL/GenBank/DDBJ databases">
        <authorList>
            <person name="King R."/>
        </authorList>
    </citation>
    <scope>NUCLEOTIDE SEQUENCE</scope>
</reference>
<dbReference type="Gene3D" id="1.20.5.1500">
    <property type="match status" value="1"/>
</dbReference>
<evidence type="ECO:0000256" key="2">
    <source>
        <dbReference type="ARBA" id="ARBA00022491"/>
    </source>
</evidence>
<evidence type="ECO:0000256" key="4">
    <source>
        <dbReference type="ARBA" id="ARBA00023163"/>
    </source>
</evidence>
<feature type="compositionally biased region" description="Acidic residues" evidence="7">
    <location>
        <begin position="33"/>
        <end position="50"/>
    </location>
</feature>
<dbReference type="OrthoDB" id="20886at2759"/>
<gene>
    <name evidence="8" type="ORF">BEMITA_LOCUS6346</name>
</gene>
<dbReference type="KEGG" id="btab:109030619"/>
<keyword evidence="5" id="KW-0539">Nucleus</keyword>
<dbReference type="KEGG" id="btab:109038793"/>
<dbReference type="FunFam" id="1.20.5.1500:FF:000002">
    <property type="entry name" value="breast cancer metastasis-suppressor 1-like protein-A"/>
    <property type="match status" value="1"/>
</dbReference>
<evidence type="ECO:0000256" key="7">
    <source>
        <dbReference type="SAM" id="MobiDB-lite"/>
    </source>
</evidence>
<evidence type="ECO:0000256" key="1">
    <source>
        <dbReference type="ARBA" id="ARBA00004123"/>
    </source>
</evidence>
<keyword evidence="9" id="KW-1185">Reference proteome</keyword>
<evidence type="ECO:0008006" key="10">
    <source>
        <dbReference type="Google" id="ProtNLM"/>
    </source>
</evidence>
<evidence type="ECO:0000313" key="9">
    <source>
        <dbReference type="Proteomes" id="UP001152759"/>
    </source>
</evidence>
<dbReference type="InterPro" id="IPR013907">
    <property type="entry name" value="Sds3"/>
</dbReference>
<evidence type="ECO:0000256" key="3">
    <source>
        <dbReference type="ARBA" id="ARBA00023015"/>
    </source>
</evidence>
<comment type="subcellular location">
    <subcellularLocation>
        <location evidence="1">Nucleus</location>
    </subcellularLocation>
</comment>
<dbReference type="AlphaFoldDB" id="A0A9P0A7I6"/>
<dbReference type="SMART" id="SM01401">
    <property type="entry name" value="Sds3"/>
    <property type="match status" value="1"/>
</dbReference>
<keyword evidence="3" id="KW-0805">Transcription regulation</keyword>
<dbReference type="PANTHER" id="PTHR21964">
    <property type="entry name" value="BREAST CANCER METASTASIS-SUPPRESSOR 1"/>
    <property type="match status" value="1"/>
</dbReference>
<name>A0A9P0A7I6_BEMTA</name>
<keyword evidence="4" id="KW-0804">Transcription</keyword>